<dbReference type="AlphaFoldDB" id="S7VMC0"/>
<dbReference type="Proteomes" id="UP000014974">
    <property type="component" value="Unassembled WGS sequence"/>
</dbReference>
<reference evidence="2 3" key="1">
    <citation type="journal article" date="2013" name="Genome Announc.">
        <title>Draft Genome Sequence of Cyclobacterium qasimii Strain M12-11BT, Isolated from Arctic Marine Sediment.</title>
        <authorList>
            <person name="Shivaji S."/>
            <person name="Ara S."/>
            <person name="Singh A."/>
            <person name="Kumar Pinnaka A."/>
        </authorList>
    </citation>
    <scope>NUCLEOTIDE SEQUENCE [LARGE SCALE GENOMIC DNA]</scope>
    <source>
        <strain evidence="2 3">M12-11B</strain>
    </source>
</reference>
<dbReference type="EMBL" id="ATNM01000018">
    <property type="protein sequence ID" value="EPR71345.1"/>
    <property type="molecule type" value="Genomic_DNA"/>
</dbReference>
<keyword evidence="2" id="KW-0675">Receptor</keyword>
<dbReference type="Gene3D" id="2.60.40.1120">
    <property type="entry name" value="Carboxypeptidase-like, regulatory domain"/>
    <property type="match status" value="1"/>
</dbReference>
<gene>
    <name evidence="2" type="ORF">ADICYQ_0423</name>
</gene>
<evidence type="ECO:0000313" key="2">
    <source>
        <dbReference type="EMBL" id="EPR71345.1"/>
    </source>
</evidence>
<dbReference type="Pfam" id="PF13715">
    <property type="entry name" value="CarbopepD_reg_2"/>
    <property type="match status" value="1"/>
</dbReference>
<feature type="chain" id="PRO_5004558397" evidence="1">
    <location>
        <begin position="21"/>
        <end position="211"/>
    </location>
</feature>
<dbReference type="STRING" id="641524.ADICYQ_0423"/>
<dbReference type="SUPFAM" id="SSF49464">
    <property type="entry name" value="Carboxypeptidase regulatory domain-like"/>
    <property type="match status" value="1"/>
</dbReference>
<name>S7VMC0_9BACT</name>
<dbReference type="eggNOG" id="COG4771">
    <property type="taxonomic scope" value="Bacteria"/>
</dbReference>
<accession>S7VMC0</accession>
<dbReference type="OrthoDB" id="822112at2"/>
<dbReference type="InterPro" id="IPR008969">
    <property type="entry name" value="CarboxyPept-like_regulatory"/>
</dbReference>
<organism evidence="2 3">
    <name type="scientific">Cyclobacterium qasimii M12-11B</name>
    <dbReference type="NCBI Taxonomy" id="641524"/>
    <lineage>
        <taxon>Bacteria</taxon>
        <taxon>Pseudomonadati</taxon>
        <taxon>Bacteroidota</taxon>
        <taxon>Cytophagia</taxon>
        <taxon>Cytophagales</taxon>
        <taxon>Cyclobacteriaceae</taxon>
        <taxon>Cyclobacterium</taxon>
    </lineage>
</organism>
<sequence length="211" mass="23023">MKKILPFSLLVWTFCSLLHYGPLTTAHATGIKPVQLAHLSLAKNQYDIALADALDKLKVFYKADILFADGMIKNLSVDSTLIDLEKGLEKNLLRLLSPYELSFVKQKGGSYVIVPKDKHSGSSMAELARLVSDNSDLIQVASLDNGSIQPNQYQVIANQKVRGKVTSDVDGLGLPGVTVLLKGTSSGTITDQDGNYNLEFDRENAVLVFLL</sequence>
<protein>
    <submittedName>
        <fullName evidence="2">TonB-dependent receptor</fullName>
    </submittedName>
</protein>
<evidence type="ECO:0000313" key="3">
    <source>
        <dbReference type="Proteomes" id="UP000014974"/>
    </source>
</evidence>
<proteinExistence type="predicted"/>
<evidence type="ECO:0000256" key="1">
    <source>
        <dbReference type="SAM" id="SignalP"/>
    </source>
</evidence>
<keyword evidence="1" id="KW-0732">Signal</keyword>
<dbReference type="RefSeq" id="WP_020890215.1">
    <property type="nucleotide sequence ID" value="NZ_ATNM01000018.1"/>
</dbReference>
<feature type="signal peptide" evidence="1">
    <location>
        <begin position="1"/>
        <end position="20"/>
    </location>
</feature>
<comment type="caution">
    <text evidence="2">The sequence shown here is derived from an EMBL/GenBank/DDBJ whole genome shotgun (WGS) entry which is preliminary data.</text>
</comment>